<dbReference type="RefSeq" id="WP_133946518.1">
    <property type="nucleotide sequence ID" value="NZ_SOEO01000003.1"/>
</dbReference>
<dbReference type="OrthoDB" id="9918259at2"/>
<keyword evidence="3" id="KW-1185">Reference proteome</keyword>
<keyword evidence="1" id="KW-0732">Signal</keyword>
<gene>
    <name evidence="2" type="ORF">B0I22_3400</name>
</gene>
<proteinExistence type="predicted"/>
<dbReference type="AlphaFoldDB" id="A0A4R8I5R5"/>
<evidence type="ECO:0008006" key="4">
    <source>
        <dbReference type="Google" id="ProtNLM"/>
    </source>
</evidence>
<evidence type="ECO:0000313" key="2">
    <source>
        <dbReference type="EMBL" id="TDX83320.1"/>
    </source>
</evidence>
<dbReference type="EMBL" id="SOEO01000003">
    <property type="protein sequence ID" value="TDX83320.1"/>
    <property type="molecule type" value="Genomic_DNA"/>
</dbReference>
<dbReference type="Proteomes" id="UP000295313">
    <property type="component" value="Unassembled WGS sequence"/>
</dbReference>
<feature type="signal peptide" evidence="1">
    <location>
        <begin position="1"/>
        <end position="28"/>
    </location>
</feature>
<feature type="chain" id="PRO_5020247311" description="DUF4136 domain-containing protein" evidence="1">
    <location>
        <begin position="29"/>
        <end position="136"/>
    </location>
</feature>
<protein>
    <recommendedName>
        <fullName evidence="4">DUF4136 domain-containing protein</fullName>
    </recommendedName>
</protein>
<name>A0A4R8I5R5_9FLAO</name>
<evidence type="ECO:0000256" key="1">
    <source>
        <dbReference type="SAM" id="SignalP"/>
    </source>
</evidence>
<comment type="caution">
    <text evidence="2">The sequence shown here is derived from an EMBL/GenBank/DDBJ whole genome shotgun (WGS) entry which is preliminary data.</text>
</comment>
<reference evidence="2 3" key="1">
    <citation type="submission" date="2019-03" db="EMBL/GenBank/DDBJ databases">
        <title>Genomic Encyclopedia of Type Strains, Phase III (KMG-III): the genomes of soil and plant-associated and newly described type strains.</title>
        <authorList>
            <person name="Whitman W."/>
        </authorList>
    </citation>
    <scope>NUCLEOTIDE SEQUENCE [LARGE SCALE GENOMIC DNA]</scope>
    <source>
        <strain evidence="2 3">CGMCC 1.12802</strain>
    </source>
</reference>
<organism evidence="2 3">
    <name type="scientific">Epilithonimonas xixisoli</name>
    <dbReference type="NCBI Taxonomy" id="1476462"/>
    <lineage>
        <taxon>Bacteria</taxon>
        <taxon>Pseudomonadati</taxon>
        <taxon>Bacteroidota</taxon>
        <taxon>Flavobacteriia</taxon>
        <taxon>Flavobacteriales</taxon>
        <taxon>Weeksellaceae</taxon>
        <taxon>Chryseobacterium group</taxon>
        <taxon>Epilithonimonas</taxon>
    </lineage>
</organism>
<sequence>MKNKTLQTPMVTAILLLGFLFFANTAKAQDTKTVYYFGMSRLANKKFAVTPILSSQIKKTNHVETCVSQLKMYLMDYIPAETSYKIDWSNRSLAVDGLSGSTRSQAENIRLKMINQYKEYGYEIVHLNYTSFSCDQ</sequence>
<evidence type="ECO:0000313" key="3">
    <source>
        <dbReference type="Proteomes" id="UP000295313"/>
    </source>
</evidence>
<accession>A0A4R8I5R5</accession>